<protein>
    <submittedName>
        <fullName evidence="8">Uncharacterized protein</fullName>
    </submittedName>
</protein>
<name>A0AAV0Q153_9ROSI</name>
<keyword evidence="9" id="KW-1185">Reference proteome</keyword>
<evidence type="ECO:0000256" key="2">
    <source>
        <dbReference type="ARBA" id="ARBA00006375"/>
    </source>
</evidence>
<evidence type="ECO:0000256" key="1">
    <source>
        <dbReference type="ARBA" id="ARBA00004370"/>
    </source>
</evidence>
<reference evidence="8" key="1">
    <citation type="submission" date="2022-08" db="EMBL/GenBank/DDBJ databases">
        <authorList>
            <person name="Gutierrez-Valencia J."/>
        </authorList>
    </citation>
    <scope>NUCLEOTIDE SEQUENCE</scope>
</reference>
<keyword evidence="5" id="KW-0677">Repeat</keyword>
<dbReference type="PANTHER" id="PTHR45618">
    <property type="entry name" value="MITOCHONDRIAL DICARBOXYLATE CARRIER-RELATED"/>
    <property type="match status" value="1"/>
</dbReference>
<keyword evidence="4" id="KW-0812">Transmembrane</keyword>
<evidence type="ECO:0000313" key="8">
    <source>
        <dbReference type="EMBL" id="CAI0493627.1"/>
    </source>
</evidence>
<keyword evidence="6" id="KW-1133">Transmembrane helix</keyword>
<evidence type="ECO:0000256" key="7">
    <source>
        <dbReference type="ARBA" id="ARBA00023136"/>
    </source>
</evidence>
<keyword evidence="7" id="KW-0472">Membrane</keyword>
<evidence type="ECO:0000256" key="6">
    <source>
        <dbReference type="ARBA" id="ARBA00022989"/>
    </source>
</evidence>
<evidence type="ECO:0000256" key="5">
    <source>
        <dbReference type="ARBA" id="ARBA00022737"/>
    </source>
</evidence>
<organism evidence="8 9">
    <name type="scientific">Linum tenue</name>
    <dbReference type="NCBI Taxonomy" id="586396"/>
    <lineage>
        <taxon>Eukaryota</taxon>
        <taxon>Viridiplantae</taxon>
        <taxon>Streptophyta</taxon>
        <taxon>Embryophyta</taxon>
        <taxon>Tracheophyta</taxon>
        <taxon>Spermatophyta</taxon>
        <taxon>Magnoliopsida</taxon>
        <taxon>eudicotyledons</taxon>
        <taxon>Gunneridae</taxon>
        <taxon>Pentapetalae</taxon>
        <taxon>rosids</taxon>
        <taxon>fabids</taxon>
        <taxon>Malpighiales</taxon>
        <taxon>Linaceae</taxon>
        <taxon>Linum</taxon>
    </lineage>
</organism>
<dbReference type="Gene3D" id="1.50.40.10">
    <property type="entry name" value="Mitochondrial carrier domain"/>
    <property type="match status" value="1"/>
</dbReference>
<keyword evidence="3" id="KW-0813">Transport</keyword>
<dbReference type="InterPro" id="IPR023395">
    <property type="entry name" value="MCP_dom_sf"/>
</dbReference>
<gene>
    <name evidence="8" type="ORF">LITE_LOCUS41056</name>
</gene>
<accession>A0AAV0Q153</accession>
<dbReference type="InterPro" id="IPR050391">
    <property type="entry name" value="Mito_Metabolite_Transporter"/>
</dbReference>
<comment type="similarity">
    <text evidence="2">Belongs to the mitochondrial carrier (TC 2.A.29) family.</text>
</comment>
<comment type="caution">
    <text evidence="8">The sequence shown here is derived from an EMBL/GenBank/DDBJ whole genome shotgun (WGS) entry which is preliminary data.</text>
</comment>
<sequence>MTVNMAMLLTASQLASYDEFKETILEKGVMGDGLGTHVTVSYAAGFVAAVVSNPVDVIKNPTPLGPLQLQLVHIGVDDHLRLYHNSDLHVAPVLQRHRGSFGVGGGFGR</sequence>
<dbReference type="EMBL" id="CAMGYJ010000009">
    <property type="protein sequence ID" value="CAI0493627.1"/>
    <property type="molecule type" value="Genomic_DNA"/>
</dbReference>
<dbReference type="AlphaFoldDB" id="A0AAV0Q153"/>
<dbReference type="GO" id="GO:0016020">
    <property type="term" value="C:membrane"/>
    <property type="evidence" value="ECO:0007669"/>
    <property type="project" value="UniProtKB-SubCell"/>
</dbReference>
<evidence type="ECO:0000256" key="4">
    <source>
        <dbReference type="ARBA" id="ARBA00022692"/>
    </source>
</evidence>
<proteinExistence type="inferred from homology"/>
<dbReference type="SUPFAM" id="SSF103506">
    <property type="entry name" value="Mitochondrial carrier"/>
    <property type="match status" value="1"/>
</dbReference>
<evidence type="ECO:0000313" key="9">
    <source>
        <dbReference type="Proteomes" id="UP001154282"/>
    </source>
</evidence>
<comment type="subcellular location">
    <subcellularLocation>
        <location evidence="1">Membrane</location>
    </subcellularLocation>
</comment>
<evidence type="ECO:0000256" key="3">
    <source>
        <dbReference type="ARBA" id="ARBA00022448"/>
    </source>
</evidence>
<dbReference type="Proteomes" id="UP001154282">
    <property type="component" value="Unassembled WGS sequence"/>
</dbReference>